<dbReference type="AlphaFoldDB" id="A0A7W9BNF9"/>
<dbReference type="GO" id="GO:0003735">
    <property type="term" value="F:structural constituent of ribosome"/>
    <property type="evidence" value="ECO:0007669"/>
    <property type="project" value="InterPro"/>
</dbReference>
<keyword evidence="1 5" id="KW-0699">rRNA-binding</keyword>
<evidence type="ECO:0000256" key="6">
    <source>
        <dbReference type="SAM" id="MobiDB-lite"/>
    </source>
</evidence>
<dbReference type="Pfam" id="PF14693">
    <property type="entry name" value="Ribosomal_TL5_C"/>
    <property type="match status" value="1"/>
</dbReference>
<evidence type="ECO:0000259" key="7">
    <source>
        <dbReference type="Pfam" id="PF01386"/>
    </source>
</evidence>
<reference evidence="9 10" key="1">
    <citation type="submission" date="2020-08" db="EMBL/GenBank/DDBJ databases">
        <title>Genomic Encyclopedia of Type Strains, Phase IV (KMG-IV): sequencing the most valuable type-strain genomes for metagenomic binning, comparative biology and taxonomic classification.</title>
        <authorList>
            <person name="Goeker M."/>
        </authorList>
    </citation>
    <scope>NUCLEOTIDE SEQUENCE [LARGE SCALE GENOMIC DNA]</scope>
    <source>
        <strain evidence="9 10">DSM 101064</strain>
    </source>
</reference>
<dbReference type="InterPro" id="IPR029751">
    <property type="entry name" value="Ribosomal_L25_dom"/>
</dbReference>
<dbReference type="InterPro" id="IPR020057">
    <property type="entry name" value="Ribosomal_bL25_b-dom"/>
</dbReference>
<keyword evidence="10" id="KW-1185">Reference proteome</keyword>
<sequence>MAGNIPDLEATARAGTGKGAARTARREGLVPGVVYGGGSDPVAINLDFNKLLVRLRKGRFLATLFNLKVEGMDDVRVICRGVQRDVVKDLPLHVDFMRLRQTSKVNLFVNVNFINAETAPYAPAGGMLTVNRTEVELRVTANNIPESIDIDLSEAQIGDVITSDSVKWPEGAKPVIDREFTIAAISAPKIVSADDEDEAEGEAAPEEGGEE</sequence>
<gene>
    <name evidence="5" type="primary">rplY</name>
    <name evidence="5" type="synonym">ctc</name>
    <name evidence="9" type="ORF">FHS72_003393</name>
</gene>
<organism evidence="9 10">
    <name type="scientific">Yoonia ponticola</name>
    <dbReference type="NCBI Taxonomy" id="1524255"/>
    <lineage>
        <taxon>Bacteria</taxon>
        <taxon>Pseudomonadati</taxon>
        <taxon>Pseudomonadota</taxon>
        <taxon>Alphaproteobacteria</taxon>
        <taxon>Rhodobacterales</taxon>
        <taxon>Paracoccaceae</taxon>
        <taxon>Yoonia</taxon>
    </lineage>
</organism>
<dbReference type="NCBIfam" id="TIGR00731">
    <property type="entry name" value="bL25_bact_ctc"/>
    <property type="match status" value="1"/>
</dbReference>
<dbReference type="GO" id="GO:0008097">
    <property type="term" value="F:5S rRNA binding"/>
    <property type="evidence" value="ECO:0007669"/>
    <property type="project" value="InterPro"/>
</dbReference>
<dbReference type="Proteomes" id="UP000535415">
    <property type="component" value="Unassembled WGS sequence"/>
</dbReference>
<feature type="domain" description="Large ribosomal subunit protein bL25 L25" evidence="7">
    <location>
        <begin position="8"/>
        <end position="96"/>
    </location>
</feature>
<comment type="function">
    <text evidence="5">This is one of the proteins that binds to the 5S RNA in the ribosome where it forms part of the central protuberance.</text>
</comment>
<dbReference type="NCBIfam" id="NF004128">
    <property type="entry name" value="PRK05618.1-2"/>
    <property type="match status" value="1"/>
</dbReference>
<dbReference type="Gene3D" id="2.40.240.10">
    <property type="entry name" value="Ribosomal Protein L25, Chain P"/>
    <property type="match status" value="1"/>
</dbReference>
<dbReference type="InterPro" id="IPR020930">
    <property type="entry name" value="Ribosomal_uL5_bac-type"/>
</dbReference>
<protein>
    <recommendedName>
        <fullName evidence="5">Large ribosomal subunit protein bL25</fullName>
    </recommendedName>
    <alternativeName>
        <fullName evidence="5">General stress protein CTC</fullName>
    </alternativeName>
</protein>
<evidence type="ECO:0000256" key="1">
    <source>
        <dbReference type="ARBA" id="ARBA00022730"/>
    </source>
</evidence>
<evidence type="ECO:0000256" key="3">
    <source>
        <dbReference type="ARBA" id="ARBA00022980"/>
    </source>
</evidence>
<proteinExistence type="inferred from homology"/>
<comment type="similarity">
    <text evidence="5">Belongs to the bacterial ribosomal protein bL25 family. CTC subfamily.</text>
</comment>
<dbReference type="InterPro" id="IPR020056">
    <property type="entry name" value="Rbsml_bL25/Gln-tRNA_synth_N"/>
</dbReference>
<accession>A0A7W9BNF9</accession>
<dbReference type="SUPFAM" id="SSF50715">
    <property type="entry name" value="Ribosomal protein L25-like"/>
    <property type="match status" value="1"/>
</dbReference>
<dbReference type="CDD" id="cd00495">
    <property type="entry name" value="Ribosomal_L25_TL5_CTC"/>
    <property type="match status" value="1"/>
</dbReference>
<keyword evidence="3 5" id="KW-0689">Ribosomal protein</keyword>
<evidence type="ECO:0000256" key="4">
    <source>
        <dbReference type="ARBA" id="ARBA00023274"/>
    </source>
</evidence>
<comment type="subunit">
    <text evidence="5">Part of the 50S ribosomal subunit; part of the 5S rRNA/L5/L18/L25 subcomplex. Contacts the 5S rRNA. Binds to the 5S rRNA independently of L5 and L18.</text>
</comment>
<dbReference type="EMBL" id="JACIJM010000013">
    <property type="protein sequence ID" value="MBB5723748.1"/>
    <property type="molecule type" value="Genomic_DNA"/>
</dbReference>
<evidence type="ECO:0000256" key="5">
    <source>
        <dbReference type="HAMAP-Rule" id="MF_01334"/>
    </source>
</evidence>
<dbReference type="InterPro" id="IPR001021">
    <property type="entry name" value="Ribosomal_bL25_long"/>
</dbReference>
<dbReference type="HAMAP" id="MF_01334">
    <property type="entry name" value="Ribosomal_bL25_CTC"/>
    <property type="match status" value="1"/>
</dbReference>
<keyword evidence="4 5" id="KW-0687">Ribonucleoprotein</keyword>
<name>A0A7W9BNF9_9RHOB</name>
<dbReference type="InterPro" id="IPR037121">
    <property type="entry name" value="Ribosomal_bL25_C"/>
</dbReference>
<dbReference type="InterPro" id="IPR011035">
    <property type="entry name" value="Ribosomal_bL25/Gln-tRNA_synth"/>
</dbReference>
<dbReference type="GO" id="GO:0022625">
    <property type="term" value="C:cytosolic large ribosomal subunit"/>
    <property type="evidence" value="ECO:0007669"/>
    <property type="project" value="TreeGrafter"/>
</dbReference>
<evidence type="ECO:0000259" key="8">
    <source>
        <dbReference type="Pfam" id="PF14693"/>
    </source>
</evidence>
<dbReference type="PANTHER" id="PTHR33284:SF1">
    <property type="entry name" value="RIBOSOMAL PROTEIN L25_GLN-TRNA SYNTHETASE, ANTI-CODON-BINDING DOMAIN-CONTAINING PROTEIN"/>
    <property type="match status" value="1"/>
</dbReference>
<feature type="region of interest" description="Disordered" evidence="6">
    <location>
        <begin position="189"/>
        <end position="211"/>
    </location>
</feature>
<evidence type="ECO:0000313" key="10">
    <source>
        <dbReference type="Proteomes" id="UP000535415"/>
    </source>
</evidence>
<dbReference type="Pfam" id="PF01386">
    <property type="entry name" value="Ribosomal_L25p"/>
    <property type="match status" value="1"/>
</dbReference>
<keyword evidence="2 5" id="KW-0694">RNA-binding</keyword>
<feature type="domain" description="Large ribosomal subunit protein bL25 beta" evidence="8">
    <location>
        <begin position="104"/>
        <end position="189"/>
    </location>
</feature>
<dbReference type="GO" id="GO:0006412">
    <property type="term" value="P:translation"/>
    <property type="evidence" value="ECO:0007669"/>
    <property type="project" value="UniProtKB-UniRule"/>
</dbReference>
<evidence type="ECO:0000313" key="9">
    <source>
        <dbReference type="EMBL" id="MBB5723748.1"/>
    </source>
</evidence>
<evidence type="ECO:0000256" key="2">
    <source>
        <dbReference type="ARBA" id="ARBA00022884"/>
    </source>
</evidence>
<feature type="compositionally biased region" description="Acidic residues" evidence="6">
    <location>
        <begin position="193"/>
        <end position="211"/>
    </location>
</feature>
<dbReference type="RefSeq" id="WP_183530891.1">
    <property type="nucleotide sequence ID" value="NZ_JACIJM010000013.1"/>
</dbReference>
<dbReference type="Gene3D" id="2.170.120.20">
    <property type="entry name" value="Ribosomal protein L25, beta domain"/>
    <property type="match status" value="1"/>
</dbReference>
<comment type="caution">
    <text evidence="9">The sequence shown here is derived from an EMBL/GenBank/DDBJ whole genome shotgun (WGS) entry which is preliminary data.</text>
</comment>
<dbReference type="PANTHER" id="PTHR33284">
    <property type="entry name" value="RIBOSOMAL PROTEIN L25/GLN-TRNA SYNTHETASE, ANTI-CODON-BINDING DOMAIN-CONTAINING PROTEIN"/>
    <property type="match status" value="1"/>
</dbReference>